<evidence type="ECO:0000313" key="2">
    <source>
        <dbReference type="Proteomes" id="UP001597413"/>
    </source>
</evidence>
<proteinExistence type="predicted"/>
<organism evidence="1 2">
    <name type="scientific">Rhodobacter lacus</name>
    <dbReference type="NCBI Taxonomy" id="1641972"/>
    <lineage>
        <taxon>Bacteria</taxon>
        <taxon>Pseudomonadati</taxon>
        <taxon>Pseudomonadota</taxon>
        <taxon>Alphaproteobacteria</taxon>
        <taxon>Rhodobacterales</taxon>
        <taxon>Rhodobacter group</taxon>
        <taxon>Rhodobacter</taxon>
    </lineage>
</organism>
<dbReference type="Proteomes" id="UP001597413">
    <property type="component" value="Unassembled WGS sequence"/>
</dbReference>
<reference evidence="2" key="1">
    <citation type="journal article" date="2019" name="Int. J. Syst. Evol. Microbiol.">
        <title>The Global Catalogue of Microorganisms (GCM) 10K type strain sequencing project: providing services to taxonomists for standard genome sequencing and annotation.</title>
        <authorList>
            <consortium name="The Broad Institute Genomics Platform"/>
            <consortium name="The Broad Institute Genome Sequencing Center for Infectious Disease"/>
            <person name="Wu L."/>
            <person name="Ma J."/>
        </authorList>
    </citation>
    <scope>NUCLEOTIDE SEQUENCE [LARGE SCALE GENOMIC DNA]</scope>
    <source>
        <strain evidence="2">CCUG 55131</strain>
    </source>
</reference>
<dbReference type="RefSeq" id="WP_377392442.1">
    <property type="nucleotide sequence ID" value="NZ_JBHUIX010000013.1"/>
</dbReference>
<gene>
    <name evidence="1" type="ORF">ACFSM0_15665</name>
</gene>
<keyword evidence="2" id="KW-1185">Reference proteome</keyword>
<sequence length="150" mass="17019">MGWFTKLLVIGVVGFGGYVAYDLNQGGYFSLPDIPSGAYPISFKSGLRGVVYDMEVTDDQYADAPKIFRRLVMANPDRRFLGLPLDVPRWFEDTWSTCRVGTADEREYIFNNMSEDLKREMIGARLDAICYIEIEGERPLLRGLIYSVPA</sequence>
<comment type="caution">
    <text evidence="1">The sequence shown here is derived from an EMBL/GenBank/DDBJ whole genome shotgun (WGS) entry which is preliminary data.</text>
</comment>
<accession>A0ABW5ADB9</accession>
<evidence type="ECO:0000313" key="1">
    <source>
        <dbReference type="EMBL" id="MFD2175531.1"/>
    </source>
</evidence>
<name>A0ABW5ADB9_9RHOB</name>
<dbReference type="EMBL" id="JBHUIX010000013">
    <property type="protein sequence ID" value="MFD2175531.1"/>
    <property type="molecule type" value="Genomic_DNA"/>
</dbReference>
<protein>
    <submittedName>
        <fullName evidence="1">Uncharacterized protein</fullName>
    </submittedName>
</protein>